<dbReference type="InParanoid" id="A0A0C3G1W6"/>
<dbReference type="Pfam" id="PF14223">
    <property type="entry name" value="Retrotran_gag_2"/>
    <property type="match status" value="1"/>
</dbReference>
<reference evidence="2" key="2">
    <citation type="submission" date="2015-01" db="EMBL/GenBank/DDBJ databases">
        <title>Evolutionary Origins and Diversification of the Mycorrhizal Mutualists.</title>
        <authorList>
            <consortium name="DOE Joint Genome Institute"/>
            <consortium name="Mycorrhizal Genomics Consortium"/>
            <person name="Kohler A."/>
            <person name="Kuo A."/>
            <person name="Nagy L.G."/>
            <person name="Floudas D."/>
            <person name="Copeland A."/>
            <person name="Barry K.W."/>
            <person name="Cichocki N."/>
            <person name="Veneault-Fourrey C."/>
            <person name="LaButti K."/>
            <person name="Lindquist E.A."/>
            <person name="Lipzen A."/>
            <person name="Lundell T."/>
            <person name="Morin E."/>
            <person name="Murat C."/>
            <person name="Riley R."/>
            <person name="Ohm R."/>
            <person name="Sun H."/>
            <person name="Tunlid A."/>
            <person name="Henrissat B."/>
            <person name="Grigoriev I.V."/>
            <person name="Hibbett D.S."/>
            <person name="Martin F."/>
        </authorList>
    </citation>
    <scope>NUCLEOTIDE SEQUENCE [LARGE SCALE GENOMIC DNA]</scope>
    <source>
        <strain evidence="2">F 1598</strain>
    </source>
</reference>
<dbReference type="EMBL" id="KN832984">
    <property type="protein sequence ID" value="KIM85859.1"/>
    <property type="molecule type" value="Genomic_DNA"/>
</dbReference>
<proteinExistence type="predicted"/>
<name>A0A0C3G1W6_PILCF</name>
<dbReference type="Proteomes" id="UP000054166">
    <property type="component" value="Unassembled WGS sequence"/>
</dbReference>
<dbReference type="OrthoDB" id="3223501at2759"/>
<evidence type="ECO:0000313" key="1">
    <source>
        <dbReference type="EMBL" id="KIM85859.1"/>
    </source>
</evidence>
<gene>
    <name evidence="1" type="ORF">PILCRDRAFT_65745</name>
</gene>
<dbReference type="AlphaFoldDB" id="A0A0C3G1W6"/>
<organism evidence="1 2">
    <name type="scientific">Piloderma croceum (strain F 1598)</name>
    <dbReference type="NCBI Taxonomy" id="765440"/>
    <lineage>
        <taxon>Eukaryota</taxon>
        <taxon>Fungi</taxon>
        <taxon>Dikarya</taxon>
        <taxon>Basidiomycota</taxon>
        <taxon>Agaricomycotina</taxon>
        <taxon>Agaricomycetes</taxon>
        <taxon>Agaricomycetidae</taxon>
        <taxon>Atheliales</taxon>
        <taxon>Atheliaceae</taxon>
        <taxon>Piloderma</taxon>
    </lineage>
</organism>
<dbReference type="HOGENOM" id="CLU_052380_0_0_1"/>
<sequence length="180" mass="21021">MKAWLCAHQLWRHVSGDLTRPVKPNPVTSEYTSDDNQWLEKVDRAFGWIYLMVEQEQRIHLTGIEDNAIQMWTKLEEVHMAKQAGARFNAYDDLFGIRKKEEESLMSVTNRIDSAMHTIQNLRPKGFTLEKLDEELASMAMIRSLPDDYSSFVSSLLLMDKLEKSTIQQAFHTEETQRDR</sequence>
<reference evidence="1 2" key="1">
    <citation type="submission" date="2014-04" db="EMBL/GenBank/DDBJ databases">
        <authorList>
            <consortium name="DOE Joint Genome Institute"/>
            <person name="Kuo A."/>
            <person name="Tarkka M."/>
            <person name="Buscot F."/>
            <person name="Kohler A."/>
            <person name="Nagy L.G."/>
            <person name="Floudas D."/>
            <person name="Copeland A."/>
            <person name="Barry K.W."/>
            <person name="Cichocki N."/>
            <person name="Veneault-Fourrey C."/>
            <person name="LaButti K."/>
            <person name="Lindquist E.A."/>
            <person name="Lipzen A."/>
            <person name="Lundell T."/>
            <person name="Morin E."/>
            <person name="Murat C."/>
            <person name="Sun H."/>
            <person name="Tunlid A."/>
            <person name="Henrissat B."/>
            <person name="Grigoriev I.V."/>
            <person name="Hibbett D.S."/>
            <person name="Martin F."/>
            <person name="Nordberg H.P."/>
            <person name="Cantor M.N."/>
            <person name="Hua S.X."/>
        </authorList>
    </citation>
    <scope>NUCLEOTIDE SEQUENCE [LARGE SCALE GENOMIC DNA]</scope>
    <source>
        <strain evidence="1 2">F 1598</strain>
    </source>
</reference>
<protein>
    <submittedName>
        <fullName evidence="1">Uncharacterized protein</fullName>
    </submittedName>
</protein>
<evidence type="ECO:0000313" key="2">
    <source>
        <dbReference type="Proteomes" id="UP000054166"/>
    </source>
</evidence>
<accession>A0A0C3G1W6</accession>
<keyword evidence="2" id="KW-1185">Reference proteome</keyword>